<dbReference type="InterPro" id="IPR050627">
    <property type="entry name" value="Nitroreductase/BluB"/>
</dbReference>
<evidence type="ECO:0000256" key="1">
    <source>
        <dbReference type="ARBA" id="ARBA00022630"/>
    </source>
</evidence>
<evidence type="ECO:0000256" key="2">
    <source>
        <dbReference type="ARBA" id="ARBA00022643"/>
    </source>
</evidence>
<dbReference type="RefSeq" id="WP_051923905.1">
    <property type="nucleotide sequence ID" value="NZ_JDUU01000018.1"/>
</dbReference>
<dbReference type="Gene3D" id="3.40.109.10">
    <property type="entry name" value="NADH Oxidase"/>
    <property type="match status" value="1"/>
</dbReference>
<keyword evidence="3" id="KW-0560">Oxidoreductase</keyword>
<protein>
    <submittedName>
        <fullName evidence="5">Nitroreductase</fullName>
    </submittedName>
</protein>
<evidence type="ECO:0000259" key="4">
    <source>
        <dbReference type="Pfam" id="PF00881"/>
    </source>
</evidence>
<dbReference type="SUPFAM" id="SSF55469">
    <property type="entry name" value="FMN-dependent nitroreductase-like"/>
    <property type="match status" value="1"/>
</dbReference>
<dbReference type="PANTHER" id="PTHR23026:SF90">
    <property type="entry name" value="IODOTYROSINE DEIODINASE 1"/>
    <property type="match status" value="1"/>
</dbReference>
<feature type="domain" description="Nitroreductase" evidence="4">
    <location>
        <begin position="248"/>
        <end position="316"/>
    </location>
</feature>
<dbReference type="InterPro" id="IPR000415">
    <property type="entry name" value="Nitroreductase-like"/>
</dbReference>
<dbReference type="STRING" id="1437608.GCA_000771645_00801"/>
<dbReference type="PANTHER" id="PTHR23026">
    <property type="entry name" value="NADPH NITROREDUCTASE"/>
    <property type="match status" value="1"/>
</dbReference>
<evidence type="ECO:0000313" key="5">
    <source>
        <dbReference type="EMBL" id="KFI49655.1"/>
    </source>
</evidence>
<dbReference type="GO" id="GO:0016491">
    <property type="term" value="F:oxidoreductase activity"/>
    <property type="evidence" value="ECO:0007669"/>
    <property type="project" value="UniProtKB-KW"/>
</dbReference>
<keyword evidence="1" id="KW-0285">Flavoprotein</keyword>
<accession>A0A086ZT05</accession>
<proteinExistence type="predicted"/>
<dbReference type="EMBL" id="JGYN01000021">
    <property type="protein sequence ID" value="KFI49655.1"/>
    <property type="molecule type" value="Genomic_DNA"/>
</dbReference>
<dbReference type="CDD" id="cd02062">
    <property type="entry name" value="Nitro_FMN_reductase"/>
    <property type="match status" value="1"/>
</dbReference>
<dbReference type="Proteomes" id="UP000029108">
    <property type="component" value="Unassembled WGS sequence"/>
</dbReference>
<dbReference type="OrthoDB" id="9798230at2"/>
<dbReference type="InterPro" id="IPR029479">
    <property type="entry name" value="Nitroreductase"/>
</dbReference>
<dbReference type="eggNOG" id="COG0778">
    <property type="taxonomic scope" value="Bacteria"/>
</dbReference>
<evidence type="ECO:0000256" key="3">
    <source>
        <dbReference type="ARBA" id="ARBA00023002"/>
    </source>
</evidence>
<dbReference type="Pfam" id="PF00881">
    <property type="entry name" value="Nitroreductase"/>
    <property type="match status" value="2"/>
</dbReference>
<keyword evidence="2" id="KW-0288">FMN</keyword>
<comment type="caution">
    <text evidence="5">The sequence shown here is derived from an EMBL/GenBank/DDBJ whole genome shotgun (WGS) entry which is preliminary data.</text>
</comment>
<sequence length="337" mass="38823">MGLKNVIKSMLPESFLIWTRRKRSFHTLRRNYLAQAKRFSRWEAYNGVQEIGGVEARMIFYTHQLEKGFTFDHYGYGRGKVALQHLSRLFGVMKRIDPQWHANDIYREAISALAEYRARHLDAGKDITFLQHMMPSDVWQDIVVAPRGNGFMTITAESKSHNKEIGFAELAEHRHSVRSFREDVPITHEQIEEAVHIALRSPSVCNRQPARIRLYTNPDLVSQILKLQGGFGGYACPPGLLLITADLRAFMSENERNEAYVDGGLFGMSMLYALEYESIAACPLNAMFYRDVEEKTRQLLGIPDYEVFIMYIAVGHFPNKTFTCTSHRFTINKVFKD</sequence>
<dbReference type="AlphaFoldDB" id="A0A086ZT05"/>
<organism evidence="5 6">
    <name type="scientific">Bifidobacterium biavatii DSM 23969</name>
    <dbReference type="NCBI Taxonomy" id="1437608"/>
    <lineage>
        <taxon>Bacteria</taxon>
        <taxon>Bacillati</taxon>
        <taxon>Actinomycetota</taxon>
        <taxon>Actinomycetes</taxon>
        <taxon>Bifidobacteriales</taxon>
        <taxon>Bifidobacteriaceae</taxon>
        <taxon>Bifidobacterium</taxon>
    </lineage>
</organism>
<feature type="domain" description="Nitroreductase" evidence="4">
    <location>
        <begin position="172"/>
        <end position="226"/>
    </location>
</feature>
<reference evidence="5 6" key="1">
    <citation type="submission" date="2014-03" db="EMBL/GenBank/DDBJ databases">
        <title>Genomics of Bifidobacteria.</title>
        <authorList>
            <person name="Ventura M."/>
            <person name="Milani C."/>
            <person name="Lugli G.A."/>
        </authorList>
    </citation>
    <scope>NUCLEOTIDE SEQUENCE [LARGE SCALE GENOMIC DNA]</scope>
    <source>
        <strain evidence="5 6">DSM 23969</strain>
    </source>
</reference>
<gene>
    <name evidence="5" type="ORF">BBIA_1188</name>
</gene>
<name>A0A086ZT05_9BIFI</name>
<evidence type="ECO:0000313" key="6">
    <source>
        <dbReference type="Proteomes" id="UP000029108"/>
    </source>
</evidence>
<keyword evidence="6" id="KW-1185">Reference proteome</keyword>